<reference evidence="7" key="4">
    <citation type="submission" date="2022-09" db="EMBL/GenBank/DDBJ databases">
        <title>Rouxiella aceris sp. nov., isolated from tree sap and emended description of the genus Rhouxiella.</title>
        <authorList>
            <person name="Kim I.S."/>
        </authorList>
    </citation>
    <scope>NUCLEOTIDE SEQUENCE</scope>
    <source>
        <strain evidence="7">SAP-2</strain>
    </source>
</reference>
<keyword evidence="2" id="KW-0678">Repressor</keyword>
<dbReference type="Proteomes" id="UP000192722">
    <property type="component" value="Unassembled WGS sequence"/>
</dbReference>
<dbReference type="PANTHER" id="PTHR30537">
    <property type="entry name" value="HTH-TYPE TRANSCRIPTIONAL REGULATOR"/>
    <property type="match status" value="1"/>
</dbReference>
<evidence type="ECO:0000256" key="5">
    <source>
        <dbReference type="ARBA" id="ARBA00023163"/>
    </source>
</evidence>
<dbReference type="InterPro" id="IPR036390">
    <property type="entry name" value="WH_DNA-bd_sf"/>
</dbReference>
<gene>
    <name evidence="8" type="ORF">BS639_05065</name>
    <name evidence="7" type="ORF">ITX54_00570</name>
</gene>
<name>A0AA40WXZ6_9GAMM</name>
<sequence length="297" mass="32632">MPLPPDIHRLLPAFLSAAQNDNFSAAARKLGVTPAAISKNIRVLEEKLSLRLFARNTHSVVLTDEGKALLQEVEPLWRALSSTLENAASSNRQPSGSVRVSAIPGFAQQQLIPLLPNFLAQYPELNLDLALDARVVNLVAEGFDVGIGNRVDPDSRLIARQLRPMRTMYAASADYLSQHPPLNTPQDLVHHSCLLHRNASTNQIIKWDLADSVPQGELSGRVVSTRPESLISSAINGLGVVGVAGWYIEPHLKSGALVPVLEDFWTAGVPLWLYYSSADLPPRVRVWVDFILEHFQP</sequence>
<dbReference type="EMBL" id="MRWD01000008">
    <property type="protein sequence ID" value="ORJ22408.1"/>
    <property type="molecule type" value="Genomic_DNA"/>
</dbReference>
<dbReference type="PANTHER" id="PTHR30537:SF5">
    <property type="entry name" value="HTH-TYPE TRANSCRIPTIONAL ACTIVATOR TTDR-RELATED"/>
    <property type="match status" value="1"/>
</dbReference>
<dbReference type="InterPro" id="IPR058163">
    <property type="entry name" value="LysR-type_TF_proteobact-type"/>
</dbReference>
<dbReference type="InterPro" id="IPR005119">
    <property type="entry name" value="LysR_subst-bd"/>
</dbReference>
<protein>
    <submittedName>
        <fullName evidence="7">LysR family transcriptional regulator</fullName>
    </submittedName>
</protein>
<reference evidence="7" key="3">
    <citation type="submission" date="2020-11" db="EMBL/GenBank/DDBJ databases">
        <authorList>
            <person name="Lee S.D."/>
        </authorList>
    </citation>
    <scope>NUCLEOTIDE SEQUENCE</scope>
    <source>
        <strain evidence="7">SAP-2</strain>
    </source>
</reference>
<evidence type="ECO:0000259" key="6">
    <source>
        <dbReference type="PROSITE" id="PS50931"/>
    </source>
</evidence>
<keyword evidence="4" id="KW-0238">DNA-binding</keyword>
<dbReference type="PRINTS" id="PR00039">
    <property type="entry name" value="HTHLYSR"/>
</dbReference>
<proteinExistence type="inferred from homology"/>
<comment type="similarity">
    <text evidence="1">Belongs to the LysR transcriptional regulatory family.</text>
</comment>
<feature type="domain" description="HTH lysR-type" evidence="6">
    <location>
        <begin position="1"/>
        <end position="63"/>
    </location>
</feature>
<dbReference type="SUPFAM" id="SSF46785">
    <property type="entry name" value="Winged helix' DNA-binding domain"/>
    <property type="match status" value="1"/>
</dbReference>
<dbReference type="Proteomes" id="UP000705283">
    <property type="component" value="Unassembled WGS sequence"/>
</dbReference>
<dbReference type="Pfam" id="PF00126">
    <property type="entry name" value="HTH_1"/>
    <property type="match status" value="1"/>
</dbReference>
<evidence type="ECO:0000313" key="10">
    <source>
        <dbReference type="Proteomes" id="UP000705283"/>
    </source>
</evidence>
<dbReference type="Gene3D" id="1.10.10.10">
    <property type="entry name" value="Winged helix-like DNA-binding domain superfamily/Winged helix DNA-binding domain"/>
    <property type="match status" value="1"/>
</dbReference>
<evidence type="ECO:0000313" key="9">
    <source>
        <dbReference type="Proteomes" id="UP000192722"/>
    </source>
</evidence>
<dbReference type="Pfam" id="PF03466">
    <property type="entry name" value="LysR_substrate"/>
    <property type="match status" value="1"/>
</dbReference>
<keyword evidence="5" id="KW-0804">Transcription</keyword>
<evidence type="ECO:0000256" key="4">
    <source>
        <dbReference type="ARBA" id="ARBA00023125"/>
    </source>
</evidence>
<dbReference type="SUPFAM" id="SSF53850">
    <property type="entry name" value="Periplasmic binding protein-like II"/>
    <property type="match status" value="1"/>
</dbReference>
<dbReference type="FunFam" id="1.10.10.10:FF:000001">
    <property type="entry name" value="LysR family transcriptional regulator"/>
    <property type="match status" value="1"/>
</dbReference>
<dbReference type="AlphaFoldDB" id="A0AA40WXZ6"/>
<dbReference type="InterPro" id="IPR036388">
    <property type="entry name" value="WH-like_DNA-bd_sf"/>
</dbReference>
<evidence type="ECO:0000256" key="1">
    <source>
        <dbReference type="ARBA" id="ARBA00009437"/>
    </source>
</evidence>
<evidence type="ECO:0000256" key="3">
    <source>
        <dbReference type="ARBA" id="ARBA00023015"/>
    </source>
</evidence>
<evidence type="ECO:0000256" key="2">
    <source>
        <dbReference type="ARBA" id="ARBA00022491"/>
    </source>
</evidence>
<keyword evidence="9" id="KW-1185">Reference proteome</keyword>
<accession>A0AA40WXZ6</accession>
<reference evidence="8 9" key="2">
    <citation type="journal article" date="2017" name="Int. J. Syst. Evol. Microbiol.">
        <title>Rouxiella badensis sp. nov. and Rouxiella silvae sp. nov. isolated from peat bog soil in Germany and emendation of the genus description.</title>
        <authorList>
            <person name="Le Fleche-Mateos A."/>
            <person name="Kugler J.H."/>
            <person name="Hansen S.H."/>
            <person name="Syldatk C."/>
            <person name="Hausmann R."/>
            <person name="Lomprez F."/>
            <person name="Vandenbogaert M."/>
            <person name="Manuguerra J.C."/>
            <person name="Grimont P.A."/>
        </authorList>
    </citation>
    <scope>NUCLEOTIDE SEQUENCE [LARGE SCALE GENOMIC DNA]</scope>
    <source>
        <strain evidence="8 9">213</strain>
    </source>
</reference>
<dbReference type="Gene3D" id="3.40.190.290">
    <property type="match status" value="1"/>
</dbReference>
<keyword evidence="3" id="KW-0805">Transcription regulation</keyword>
<reference evidence="8" key="1">
    <citation type="submission" date="2016-12" db="EMBL/GenBank/DDBJ databases">
        <authorList>
            <person name="Le Fleche-Mateos A."/>
        </authorList>
    </citation>
    <scope>NUCLEOTIDE SEQUENCE</scope>
    <source>
        <strain evidence="8">213</strain>
    </source>
</reference>
<comment type="caution">
    <text evidence="7">The sequence shown here is derived from an EMBL/GenBank/DDBJ whole genome shotgun (WGS) entry which is preliminary data.</text>
</comment>
<dbReference type="RefSeq" id="WP_084982402.1">
    <property type="nucleotide sequence ID" value="NZ_CBCSCF010000002.1"/>
</dbReference>
<dbReference type="GO" id="GO:0003700">
    <property type="term" value="F:DNA-binding transcription factor activity"/>
    <property type="evidence" value="ECO:0007669"/>
    <property type="project" value="InterPro"/>
</dbReference>
<evidence type="ECO:0000313" key="7">
    <source>
        <dbReference type="EMBL" id="MBF6635163.1"/>
    </source>
</evidence>
<dbReference type="EMBL" id="JADMKS010000001">
    <property type="protein sequence ID" value="MBF6635163.1"/>
    <property type="molecule type" value="Genomic_DNA"/>
</dbReference>
<evidence type="ECO:0000313" key="8">
    <source>
        <dbReference type="EMBL" id="ORJ22408.1"/>
    </source>
</evidence>
<dbReference type="PROSITE" id="PS50931">
    <property type="entry name" value="HTH_LYSR"/>
    <property type="match status" value="1"/>
</dbReference>
<dbReference type="CDD" id="cd08422">
    <property type="entry name" value="PBP2_CrgA_like"/>
    <property type="match status" value="1"/>
</dbReference>
<organism evidence="7 10">
    <name type="scientific">Rouxiella silvae</name>
    <dbReference type="NCBI Taxonomy" id="1646373"/>
    <lineage>
        <taxon>Bacteria</taxon>
        <taxon>Pseudomonadati</taxon>
        <taxon>Pseudomonadota</taxon>
        <taxon>Gammaproteobacteria</taxon>
        <taxon>Enterobacterales</taxon>
        <taxon>Yersiniaceae</taxon>
        <taxon>Rouxiella</taxon>
    </lineage>
</organism>
<dbReference type="GO" id="GO:0003677">
    <property type="term" value="F:DNA binding"/>
    <property type="evidence" value="ECO:0007669"/>
    <property type="project" value="UniProtKB-KW"/>
</dbReference>
<dbReference type="InterPro" id="IPR000847">
    <property type="entry name" value="LysR_HTH_N"/>
</dbReference>